<dbReference type="PANTHER" id="PTHR12919">
    <property type="entry name" value="30S RIBOSOMAL PROTEIN S16"/>
    <property type="match status" value="1"/>
</dbReference>
<evidence type="ECO:0000313" key="3">
    <source>
        <dbReference type="EMBL" id="SVC60654.1"/>
    </source>
</evidence>
<evidence type="ECO:0008006" key="4">
    <source>
        <dbReference type="Google" id="ProtNLM"/>
    </source>
</evidence>
<dbReference type="GO" id="GO:0015935">
    <property type="term" value="C:small ribosomal subunit"/>
    <property type="evidence" value="ECO:0007669"/>
    <property type="project" value="TreeGrafter"/>
</dbReference>
<dbReference type="SUPFAM" id="SSF54565">
    <property type="entry name" value="Ribosomal protein S16"/>
    <property type="match status" value="1"/>
</dbReference>
<dbReference type="PANTHER" id="PTHR12919:SF20">
    <property type="entry name" value="SMALL RIBOSOMAL SUBUNIT PROTEIN BS16M"/>
    <property type="match status" value="1"/>
</dbReference>
<sequence>MNNFSLAIDQHGVFSRMVRIRLRRAGGKKHPSYRIVIADQRAARDGSFIEQVGTYDPFPDPPEINLNEEKINKWIKNGAQPSASVTTLLQIKGIIPKATTNG</sequence>
<accession>A0A382NHG8</accession>
<dbReference type="GO" id="GO:0003735">
    <property type="term" value="F:structural constituent of ribosome"/>
    <property type="evidence" value="ECO:0007669"/>
    <property type="project" value="InterPro"/>
</dbReference>
<dbReference type="InterPro" id="IPR000307">
    <property type="entry name" value="Ribosomal_bS16"/>
</dbReference>
<dbReference type="EMBL" id="UINC01100528">
    <property type="protein sequence ID" value="SVC60654.1"/>
    <property type="molecule type" value="Genomic_DNA"/>
</dbReference>
<proteinExistence type="inferred from homology"/>
<dbReference type="AlphaFoldDB" id="A0A382NHG8"/>
<dbReference type="Gene3D" id="3.30.1320.10">
    <property type="match status" value="1"/>
</dbReference>
<dbReference type="NCBIfam" id="TIGR00002">
    <property type="entry name" value="S16"/>
    <property type="match status" value="1"/>
</dbReference>
<evidence type="ECO:0000256" key="2">
    <source>
        <dbReference type="ARBA" id="ARBA00023274"/>
    </source>
</evidence>
<name>A0A382NHG8_9ZZZZ</name>
<protein>
    <recommendedName>
        <fullName evidence="4">30S ribosomal protein S16</fullName>
    </recommendedName>
</protein>
<dbReference type="InterPro" id="IPR023803">
    <property type="entry name" value="Ribosomal_bS16_dom_sf"/>
</dbReference>
<gene>
    <name evidence="3" type="ORF">METZ01_LOCUS313508</name>
</gene>
<dbReference type="GO" id="GO:0005737">
    <property type="term" value="C:cytoplasm"/>
    <property type="evidence" value="ECO:0007669"/>
    <property type="project" value="UniProtKB-ARBA"/>
</dbReference>
<dbReference type="GO" id="GO:0006412">
    <property type="term" value="P:translation"/>
    <property type="evidence" value="ECO:0007669"/>
    <property type="project" value="InterPro"/>
</dbReference>
<keyword evidence="1" id="KW-0689">Ribosomal protein</keyword>
<dbReference type="HAMAP" id="MF_00385">
    <property type="entry name" value="Ribosomal_bS16"/>
    <property type="match status" value="1"/>
</dbReference>
<keyword evidence="2" id="KW-0687">Ribonucleoprotein</keyword>
<dbReference type="Pfam" id="PF00886">
    <property type="entry name" value="Ribosomal_S16"/>
    <property type="match status" value="1"/>
</dbReference>
<organism evidence="3">
    <name type="scientific">marine metagenome</name>
    <dbReference type="NCBI Taxonomy" id="408172"/>
    <lineage>
        <taxon>unclassified sequences</taxon>
        <taxon>metagenomes</taxon>
        <taxon>ecological metagenomes</taxon>
    </lineage>
</organism>
<reference evidence="3" key="1">
    <citation type="submission" date="2018-05" db="EMBL/GenBank/DDBJ databases">
        <authorList>
            <person name="Lanie J.A."/>
            <person name="Ng W.-L."/>
            <person name="Kazmierczak K.M."/>
            <person name="Andrzejewski T.M."/>
            <person name="Davidsen T.M."/>
            <person name="Wayne K.J."/>
            <person name="Tettelin H."/>
            <person name="Glass J.I."/>
            <person name="Rusch D."/>
            <person name="Podicherti R."/>
            <person name="Tsui H.-C.T."/>
            <person name="Winkler M.E."/>
        </authorList>
    </citation>
    <scope>NUCLEOTIDE SEQUENCE</scope>
</reference>
<evidence type="ECO:0000256" key="1">
    <source>
        <dbReference type="ARBA" id="ARBA00022980"/>
    </source>
</evidence>